<dbReference type="Gene3D" id="3.40.50.720">
    <property type="entry name" value="NAD(P)-binding Rossmann-like Domain"/>
    <property type="match status" value="1"/>
</dbReference>
<dbReference type="PANTHER" id="PTHR43669">
    <property type="entry name" value="5-KETO-D-GLUCONATE 5-REDUCTASE"/>
    <property type="match status" value="1"/>
</dbReference>
<dbReference type="NCBIfam" id="TIGR02632">
    <property type="entry name" value="RhaD_aldol-ADH"/>
    <property type="match status" value="1"/>
</dbReference>
<dbReference type="EMBL" id="AGBF01000154">
    <property type="protein sequence ID" value="EGX56305.1"/>
    <property type="molecule type" value="Genomic_DNA"/>
</dbReference>
<reference evidence="5 6" key="1">
    <citation type="submission" date="2011-08" db="EMBL/GenBank/DDBJ databases">
        <authorList>
            <person name="Lin Y."/>
            <person name="Hao X."/>
            <person name="Johnstone L."/>
            <person name="Miller S.J."/>
            <person name="Wei G."/>
            <person name="Rensing C."/>
        </authorList>
    </citation>
    <scope>NUCLEOTIDE SEQUENCE [LARGE SCALE GENOMIC DNA]</scope>
    <source>
        <strain evidence="5 6">K42</strain>
    </source>
</reference>
<dbReference type="AlphaFoldDB" id="G2GJL7"/>
<gene>
    <name evidence="5" type="ORF">SZN_28548</name>
</gene>
<comment type="similarity">
    <text evidence="1">Belongs to the short-chain dehydrogenases/reductases (SDR) family.</text>
</comment>
<dbReference type="PANTHER" id="PTHR43669:SF8">
    <property type="entry name" value="SHORT-CHAIN TYPE DEHYDROGENASE_REDUCTASE-RELATED"/>
    <property type="match status" value="1"/>
</dbReference>
<dbReference type="InterPro" id="IPR013454">
    <property type="entry name" value="Bifunc_RhaD/ADH"/>
</dbReference>
<evidence type="ECO:0000259" key="4">
    <source>
        <dbReference type="SMART" id="SM01007"/>
    </source>
</evidence>
<dbReference type="InterPro" id="IPR036409">
    <property type="entry name" value="Aldolase_II/adducin_N_sf"/>
</dbReference>
<dbReference type="Pfam" id="PF13561">
    <property type="entry name" value="adh_short_C2"/>
    <property type="match status" value="1"/>
</dbReference>
<accession>G2GJL7</accession>
<feature type="compositionally biased region" description="Polar residues" evidence="3">
    <location>
        <begin position="24"/>
        <end position="36"/>
    </location>
</feature>
<feature type="domain" description="Class II aldolase/adducin N-terminal" evidence="4">
    <location>
        <begin position="11"/>
        <end position="213"/>
    </location>
</feature>
<dbReference type="Pfam" id="PF00596">
    <property type="entry name" value="Aldolase_II"/>
    <property type="match status" value="1"/>
</dbReference>
<dbReference type="GO" id="GO:0016491">
    <property type="term" value="F:oxidoreductase activity"/>
    <property type="evidence" value="ECO:0007669"/>
    <property type="project" value="UniProtKB-KW"/>
</dbReference>
<evidence type="ECO:0000256" key="2">
    <source>
        <dbReference type="ARBA" id="ARBA00023002"/>
    </source>
</evidence>
<dbReference type="InterPro" id="IPR001303">
    <property type="entry name" value="Aldolase_II/adducin_N"/>
</dbReference>
<dbReference type="InterPro" id="IPR036291">
    <property type="entry name" value="NAD(P)-bd_dom_sf"/>
</dbReference>
<dbReference type="FunFam" id="3.40.50.720:FF:000084">
    <property type="entry name" value="Short-chain dehydrogenase reductase"/>
    <property type="match status" value="1"/>
</dbReference>
<keyword evidence="6" id="KW-1185">Reference proteome</keyword>
<dbReference type="SUPFAM" id="SSF53639">
    <property type="entry name" value="AraD/HMP-PK domain-like"/>
    <property type="match status" value="1"/>
</dbReference>
<keyword evidence="2" id="KW-0560">Oxidoreductase</keyword>
<dbReference type="SMART" id="SM01007">
    <property type="entry name" value="Aldolase_II"/>
    <property type="match status" value="1"/>
</dbReference>
<evidence type="ECO:0000313" key="5">
    <source>
        <dbReference type="EMBL" id="EGX56305.1"/>
    </source>
</evidence>
<dbReference type="PRINTS" id="PR00080">
    <property type="entry name" value="SDRFAMILY"/>
</dbReference>
<sequence>MSMAPRPEADALLARSRRLGADPRNTNYAGGNTSAQGTGTDPVTGGDVELLWVKGSGGDLGTLTEDGLAVLRLDRLRALKDVYPGVEREDEMVAAFDYCLHGRGGAAPSIDTAMHGLVEAAHVDHLHPDSGIALACAADGEELTAECFGDSVVWVPWRRPGFQLGLDIAAVKKAHPQAVGCVLGGHGITAWGETSEECERNSLHIIRTAEAFLRERGRAEPFGPVLEGYEPLPEAERRERAAALAPHVRAVASQDRAQVGHYDDSDAVLDFLARAAHPRLAALGTSCPDHFLRTKVRPLVLDLPPSAPLEEAVARLGELHAAYREEYAAYYRRHALPDSPAMRGADPAIVLVPGVGMFSFGKDKQTARVAGEFYVNAVNVMRGAEAVSSYAPIEESEKFRIEYWALEEAKLRRMPRPKALATRVALVTGAGSGIGRAIAGRLAAEGACVVVADLDGASAEAVAGELGGADRAVAVRMDVTSEEQIADAFRTAVLAFGGVDLVVNNAGISVSKPLLETTARDWDLQHDIMARGSFLVSREAARVMTAQKLGGDIVYIASKNGVFAGPNNIAYGATKADQAHQVRLLAAELGEHGIRVNGVNPDGVVRGSGIFAGGWGARRAAVYGVEEAKLGEFYAQRTLLKREVLPEHVANAVFALTGGELTHTTGLHIPVDAGVAAAFLR</sequence>
<evidence type="ECO:0000256" key="3">
    <source>
        <dbReference type="SAM" id="MobiDB-lite"/>
    </source>
</evidence>
<organism evidence="5 6">
    <name type="scientific">Streptomyces zinciresistens K42</name>
    <dbReference type="NCBI Taxonomy" id="700597"/>
    <lineage>
        <taxon>Bacteria</taxon>
        <taxon>Bacillati</taxon>
        <taxon>Actinomycetota</taxon>
        <taxon>Actinomycetes</taxon>
        <taxon>Kitasatosporales</taxon>
        <taxon>Streptomycetaceae</taxon>
        <taxon>Streptomyces</taxon>
    </lineage>
</organism>
<dbReference type="Gene3D" id="3.40.225.10">
    <property type="entry name" value="Class II aldolase/adducin N-terminal domain"/>
    <property type="match status" value="1"/>
</dbReference>
<evidence type="ECO:0000256" key="1">
    <source>
        <dbReference type="ARBA" id="ARBA00006484"/>
    </source>
</evidence>
<dbReference type="PRINTS" id="PR00081">
    <property type="entry name" value="GDHRDH"/>
</dbReference>
<dbReference type="Proteomes" id="UP000004217">
    <property type="component" value="Unassembled WGS sequence"/>
</dbReference>
<dbReference type="PATRIC" id="fig|700597.3.peg.5605"/>
<dbReference type="NCBIfam" id="NF006189">
    <property type="entry name" value="PRK08324.1-3"/>
    <property type="match status" value="1"/>
</dbReference>
<feature type="region of interest" description="Disordered" evidence="3">
    <location>
        <begin position="20"/>
        <end position="41"/>
    </location>
</feature>
<dbReference type="CDD" id="cd08943">
    <property type="entry name" value="R1PA_ADH_SDR_c"/>
    <property type="match status" value="1"/>
</dbReference>
<comment type="caution">
    <text evidence="5">The sequence shown here is derived from an EMBL/GenBank/DDBJ whole genome shotgun (WGS) entry which is preliminary data.</text>
</comment>
<dbReference type="SUPFAM" id="SSF51735">
    <property type="entry name" value="NAD(P)-binding Rossmann-fold domains"/>
    <property type="match status" value="1"/>
</dbReference>
<name>G2GJL7_9ACTN</name>
<protein>
    <submittedName>
        <fullName evidence="5">Short chain dehydrogenase</fullName>
    </submittedName>
</protein>
<dbReference type="InterPro" id="IPR002347">
    <property type="entry name" value="SDR_fam"/>
</dbReference>
<evidence type="ECO:0000313" key="6">
    <source>
        <dbReference type="Proteomes" id="UP000004217"/>
    </source>
</evidence>
<proteinExistence type="inferred from homology"/>
<dbReference type="NCBIfam" id="NF006188">
    <property type="entry name" value="PRK08324.1-1"/>
    <property type="match status" value="1"/>
</dbReference>